<dbReference type="Proteomes" id="UP000054565">
    <property type="component" value="Unassembled WGS sequence"/>
</dbReference>
<sequence>MVRPGRRHSTGFLGLGKIENGYVRYSAYRCKRQMPLAIISACAVGDDKAQAAKHALPLHCCQQKKPKTTKHAEAGAAYGESLWGGRRGPRVPRDRVDVEFSRRREQAWMACWAIPFARPGLRRQAIM</sequence>
<name>A0A0J6YSZ6_COCIT</name>
<dbReference type="AlphaFoldDB" id="A0A0J6YSZ6"/>
<gene>
    <name evidence="1" type="ORF">CIRG_09326</name>
</gene>
<reference evidence="2" key="1">
    <citation type="journal article" date="2010" name="Genome Res.">
        <title>Population genomic sequencing of Coccidioides fungi reveals recent hybridization and transposon control.</title>
        <authorList>
            <person name="Neafsey D.E."/>
            <person name="Barker B.M."/>
            <person name="Sharpton T.J."/>
            <person name="Stajich J.E."/>
            <person name="Park D.J."/>
            <person name="Whiston E."/>
            <person name="Hung C.-Y."/>
            <person name="McMahan C."/>
            <person name="White J."/>
            <person name="Sykes S."/>
            <person name="Heiman D."/>
            <person name="Young S."/>
            <person name="Zeng Q."/>
            <person name="Abouelleil A."/>
            <person name="Aftuck L."/>
            <person name="Bessette D."/>
            <person name="Brown A."/>
            <person name="FitzGerald M."/>
            <person name="Lui A."/>
            <person name="Macdonald J.P."/>
            <person name="Priest M."/>
            <person name="Orbach M.J."/>
            <person name="Galgiani J.N."/>
            <person name="Kirkland T.N."/>
            <person name="Cole G.T."/>
            <person name="Birren B.W."/>
            <person name="Henn M.R."/>
            <person name="Taylor J.W."/>
            <person name="Rounsley S.D."/>
        </authorList>
    </citation>
    <scope>NUCLEOTIDE SEQUENCE [LARGE SCALE GENOMIC DNA]</scope>
    <source>
        <strain evidence="2">RMSCC 2394</strain>
    </source>
</reference>
<dbReference type="OrthoDB" id="10400574at2759"/>
<dbReference type="EMBL" id="DS028100">
    <property type="protein sequence ID" value="KMP10093.1"/>
    <property type="molecule type" value="Genomic_DNA"/>
</dbReference>
<evidence type="ECO:0000313" key="1">
    <source>
        <dbReference type="EMBL" id="KMP10093.1"/>
    </source>
</evidence>
<organism evidence="1 2">
    <name type="scientific">Coccidioides immitis RMSCC 2394</name>
    <dbReference type="NCBI Taxonomy" id="404692"/>
    <lineage>
        <taxon>Eukaryota</taxon>
        <taxon>Fungi</taxon>
        <taxon>Dikarya</taxon>
        <taxon>Ascomycota</taxon>
        <taxon>Pezizomycotina</taxon>
        <taxon>Eurotiomycetes</taxon>
        <taxon>Eurotiomycetidae</taxon>
        <taxon>Onygenales</taxon>
        <taxon>Onygenaceae</taxon>
        <taxon>Coccidioides</taxon>
    </lineage>
</organism>
<accession>A0A0J6YSZ6</accession>
<evidence type="ECO:0000313" key="2">
    <source>
        <dbReference type="Proteomes" id="UP000054565"/>
    </source>
</evidence>
<protein>
    <submittedName>
        <fullName evidence="1">Uncharacterized protein</fullName>
    </submittedName>
</protein>
<proteinExistence type="predicted"/>